<evidence type="ECO:0000313" key="4">
    <source>
        <dbReference type="Proteomes" id="UP000762676"/>
    </source>
</evidence>
<dbReference type="GO" id="GO:0003723">
    <property type="term" value="F:RNA binding"/>
    <property type="evidence" value="ECO:0007669"/>
    <property type="project" value="InterPro"/>
</dbReference>
<keyword evidence="3" id="KW-0347">Helicase</keyword>
<dbReference type="InterPro" id="IPR047187">
    <property type="entry name" value="SF1_C_Upf1"/>
</dbReference>
<dbReference type="InterPro" id="IPR027417">
    <property type="entry name" value="P-loop_NTPase"/>
</dbReference>
<accession>A0AAV4H7C7</accession>
<comment type="caution">
    <text evidence="3">The sequence shown here is derived from an EMBL/GenBank/DDBJ whole genome shotgun (WGS) entry which is preliminary data.</text>
</comment>
<dbReference type="SMART" id="SM00955">
    <property type="entry name" value="RNB"/>
    <property type="match status" value="1"/>
</dbReference>
<keyword evidence="3" id="KW-0547">Nucleotide-binding</keyword>
<dbReference type="InterPro" id="IPR056787">
    <property type="entry name" value="OB_HELZ2"/>
</dbReference>
<name>A0AAV4H7C7_9GAST</name>
<organism evidence="3 4">
    <name type="scientific">Elysia marginata</name>
    <dbReference type="NCBI Taxonomy" id="1093978"/>
    <lineage>
        <taxon>Eukaryota</taxon>
        <taxon>Metazoa</taxon>
        <taxon>Spiralia</taxon>
        <taxon>Lophotrochozoa</taxon>
        <taxon>Mollusca</taxon>
        <taxon>Gastropoda</taxon>
        <taxon>Heterobranchia</taxon>
        <taxon>Euthyneura</taxon>
        <taxon>Panpulmonata</taxon>
        <taxon>Sacoglossa</taxon>
        <taxon>Placobranchoidea</taxon>
        <taxon>Plakobranchidae</taxon>
        <taxon>Elysia</taxon>
    </lineage>
</organism>
<dbReference type="InterPro" id="IPR041679">
    <property type="entry name" value="DNA2/NAM7-like_C"/>
</dbReference>
<dbReference type="SUPFAM" id="SSF50249">
    <property type="entry name" value="Nucleic acid-binding proteins"/>
    <property type="match status" value="2"/>
</dbReference>
<protein>
    <submittedName>
        <fullName evidence="3">Helicase with zinc finger domain 2</fullName>
    </submittedName>
</protein>
<dbReference type="InterPro" id="IPR045055">
    <property type="entry name" value="DNA2/NAM7-like"/>
</dbReference>
<dbReference type="Proteomes" id="UP000762676">
    <property type="component" value="Unassembled WGS sequence"/>
</dbReference>
<dbReference type="EMBL" id="BMAT01012499">
    <property type="protein sequence ID" value="GFR93377.1"/>
    <property type="molecule type" value="Genomic_DNA"/>
</dbReference>
<proteinExistence type="predicted"/>
<dbReference type="Pfam" id="PF13086">
    <property type="entry name" value="AAA_11"/>
    <property type="match status" value="3"/>
</dbReference>
<dbReference type="Pfam" id="PF00773">
    <property type="entry name" value="RNB"/>
    <property type="match status" value="1"/>
</dbReference>
<evidence type="ECO:0000313" key="3">
    <source>
        <dbReference type="EMBL" id="GFR93377.1"/>
    </source>
</evidence>
<dbReference type="InterPro" id="IPR012340">
    <property type="entry name" value="NA-bd_OB-fold"/>
</dbReference>
<sequence length="2225" mass="251011">MQDVAEDDFLDPGQIHAQAYYCQYCGISCDGDEQWDEHCMSETHISNVNSDSEHQWNFRPPPWGHSSNLVLCARHIHNKSCQYSYVPDKYNLCSHAHSQDELDEWKERHEWRQMKRAVARDRNMFSYTDTLLEDYHNQGDSINVISENISGVQIECDQKDVVYRSKKNDILTWKFVLHTETALVKVALLFNKDRLHFKLVSSSEEWEEQHQVASGDLFLDIDDEDKACYKVNVHFSGSMFGSFTQWVVFDFGSRPVLVKKLSVEIGDQLQQERDTGDITSASYFRYKEPSASEDVVTSHSLTELNQHNYIHKMHNLLYLEEITRQSIVARYNLTTDVAISQFVDEKDQGFFIARNGDFFGKVNLPEYLTVDSVAGKLLLSSVRTALITCADSQSNKVYEINFVEQHNYDFDGRGKEYIYFVINAEAAKALAISPGQTVAMELQFQLDRRSFCRMHYALDSLRNLEVVFPDVIKFKPNVKLLKDMAKIKSQFLNEDQLAAVRHIVVPREGATPPLIIYGPFGTGKTETLAQATMALLATQKDQCRILLCTQSNSAADLYITKHFHQFIMKDGGLKMLRLIAEERRFATVPGEVCKYCCYSDDKKFITPSKQEIKRSHIVLTTVENALVLSKFEMYGDFTHIFVDEAGQIIECEALIPLSLASPKTCVVLTGDHYQIGPTVYSQEARCQNFGVSVLERLYNYYLKMEKCDVQELAEKCQQSPLTIFLRMNYRTKREILQFISAVFYKSPGSLKACGDIPDLIEMPPLAFYVVQGKESQRADSISYLNVAEAQEVVARVTELLDNWPLEWGPMEPRQVAVITTYSDQIKYIRYLLRQDRTRPFLKYVDVGPIHSFQGKERIALFISTVRTCHLLREEHIIKALQDGDGIGDLGFLSSREQLNTALTRTQSYVAIIGDPVALCLLGKCSQVWKTYLKYCSTIGSIWPPTYTMDVIRNMAIDILQGPEKCIVDLILEQDLNTFRSCVKKSGLSANQTKTPDSKEAAFSGKESTSTTKTSEVSCNISGRTKVPAVLTGTHASSVVSIEASHPTKNAGTNIAALETKIKKKTKRPHFNELSINGSINSEDIIMHLAQESSGKLAEEACKDKPLKLKNIAFDLEDDGIATLSQKQSDQDSAGSEGEKLFKIAADDDNFVISPFCDKDIGAQTCSENWGKNTLTCKLATEPTKYFKCHISVKNQELATASVMGPPTAHNKHVMGKEIEVQGSVDRGHALHGDIAVVQVINILDDGKMKGQVKGVWKRAHHLDKKLLLCEADVEDIGILKPVNTALPFMYLLTNKHHKPMVRKGYICVYKFGAKSQIKFSHYEKLDFAKQNNVLFVMRFVCWQPNFPLPCGIVVGLIRNDCSLLKGMKITEVEHNIQYSCDEQTELNAENEFSTDSRLPAKFYQDRLDLRQRACFTIDEQSKVVEMAVSVTQSDNSYEVGLHVTDVAAFVDKDSALDRECALRAASLFPLGKEPRHMLPSANAVEMCSLQPGRDRLTISVIIKVDKEGKLCESPNIVLSVINSKQHFSHAEVEGILLSPEEIQGGVFESRVIVLDQLTSIWREQRLGNSHICLDLGPEQKKYQHSHTMINELRILFDGTVANLLLSRYSQETPLLVQPCPDGEALERWRKAHACFALNSLCLTKGFLDNDVCRCRGACTCMVDYMRQHTLHSVKYLAVLKQSLLTIFEAVSDEECQDIDFAKAYSNEAPSPYTSDEIETLCESATLAEYRALAFHRDVYLLHLCSALKCQPTTVLAVIENVTTERLTLNLDLAFNGALTLSQDISLHLLSPVSRTPWESTKVQLGWLEKIYDTAVAPPQVKQSSIIQLDPNRLSFSIPSVSWQRLLQSAREDDHTNLIACVEEISQSVTSEIENGPKNQQEVLSNQRHQFIPFSMSFSEGQAILVQMYSKVCLGSLQPCVQLVQLTPCLDICLEHRRSPEECFVTLNAVTAHPQVTYSNELKYLCNWLLPAHALESAHQAVGNRERRVTIRGISITWSTENEIRHDKVTPIKGLFTLTKEFCERSSFWPNTVDPVPLKLNERVLHPQQEEIVAECYRQPFVAVVGGFGTGKSTVVACLAHLLVNRNNTVSKLEPGQLMICGPTEASLDILTGYLLRLQSVTKSVIRVYSTETEEAEFPTNTQRGQQLNGSVMKDVALHHVIRNIRSKYGKRLVKEEKLPISERSLGYKDTLEKVQQQCLQEAKIILCTCITSARSILRSATNIKQ</sequence>
<feature type="domain" description="RNB" evidence="2">
    <location>
        <begin position="1406"/>
        <end position="1681"/>
    </location>
</feature>
<dbReference type="Pfam" id="PF13087">
    <property type="entry name" value="AAA_12"/>
    <property type="match status" value="1"/>
</dbReference>
<evidence type="ECO:0000259" key="2">
    <source>
        <dbReference type="SMART" id="SM00955"/>
    </source>
</evidence>
<dbReference type="Pfam" id="PF25049">
    <property type="entry name" value="OB_HELZ2"/>
    <property type="match status" value="1"/>
</dbReference>
<dbReference type="PANTHER" id="PTHR10887">
    <property type="entry name" value="DNA2/NAM7 HELICASE FAMILY"/>
    <property type="match status" value="1"/>
</dbReference>
<dbReference type="PANTHER" id="PTHR10887:SF365">
    <property type="entry name" value="HELICASE WITH ZINC FINGER DOMAIN-RELATED"/>
    <property type="match status" value="1"/>
</dbReference>
<dbReference type="CDD" id="cd18808">
    <property type="entry name" value="SF1_C_Upf1"/>
    <property type="match status" value="1"/>
</dbReference>
<gene>
    <name evidence="3" type="ORF">ElyMa_006224300</name>
</gene>
<keyword evidence="3" id="KW-0378">Hydrolase</keyword>
<feature type="non-terminal residue" evidence="3">
    <location>
        <position position="2225"/>
    </location>
</feature>
<feature type="region of interest" description="Disordered" evidence="1">
    <location>
        <begin position="988"/>
        <end position="1008"/>
    </location>
</feature>
<evidence type="ECO:0000256" key="1">
    <source>
        <dbReference type="SAM" id="MobiDB-lite"/>
    </source>
</evidence>
<dbReference type="GO" id="GO:0004540">
    <property type="term" value="F:RNA nuclease activity"/>
    <property type="evidence" value="ECO:0007669"/>
    <property type="project" value="InterPro"/>
</dbReference>
<dbReference type="SUPFAM" id="SSF52540">
    <property type="entry name" value="P-loop containing nucleoside triphosphate hydrolases"/>
    <property type="match status" value="2"/>
</dbReference>
<dbReference type="InterPro" id="IPR001900">
    <property type="entry name" value="RNase_II/R"/>
</dbReference>
<keyword evidence="3" id="KW-0067">ATP-binding</keyword>
<dbReference type="GO" id="GO:0004386">
    <property type="term" value="F:helicase activity"/>
    <property type="evidence" value="ECO:0007669"/>
    <property type="project" value="UniProtKB-KW"/>
</dbReference>
<reference evidence="3 4" key="1">
    <citation type="journal article" date="2021" name="Elife">
        <title>Chloroplast acquisition without the gene transfer in kleptoplastic sea slugs, Plakobranchus ocellatus.</title>
        <authorList>
            <person name="Maeda T."/>
            <person name="Takahashi S."/>
            <person name="Yoshida T."/>
            <person name="Shimamura S."/>
            <person name="Takaki Y."/>
            <person name="Nagai Y."/>
            <person name="Toyoda A."/>
            <person name="Suzuki Y."/>
            <person name="Arimoto A."/>
            <person name="Ishii H."/>
            <person name="Satoh N."/>
            <person name="Nishiyama T."/>
            <person name="Hasebe M."/>
            <person name="Maruyama T."/>
            <person name="Minagawa J."/>
            <person name="Obokata J."/>
            <person name="Shigenobu S."/>
        </authorList>
    </citation>
    <scope>NUCLEOTIDE SEQUENCE [LARGE SCALE GENOMIC DNA]</scope>
</reference>
<keyword evidence="4" id="KW-1185">Reference proteome</keyword>
<dbReference type="InterPro" id="IPR041677">
    <property type="entry name" value="DNA2/NAM7_AAA_11"/>
</dbReference>
<dbReference type="Gene3D" id="3.40.50.300">
    <property type="entry name" value="P-loop containing nucleotide triphosphate hydrolases"/>
    <property type="match status" value="3"/>
</dbReference>